<proteinExistence type="inferred from homology"/>
<comment type="subcellular location">
    <subcellularLocation>
        <location evidence="1 10">Cell membrane</location>
        <topology evidence="1 10">Multi-pass membrane protein</topology>
    </subcellularLocation>
</comment>
<keyword evidence="8 10" id="KW-0472">Membrane</keyword>
<keyword evidence="7 10" id="KW-0406">Ion transport</keyword>
<evidence type="ECO:0000313" key="11">
    <source>
        <dbReference type="EMBL" id="MFC1799901.1"/>
    </source>
</evidence>
<comment type="similarity">
    <text evidence="2 10">Belongs to the MscL family.</text>
</comment>
<dbReference type="Proteomes" id="UP001594288">
    <property type="component" value="Unassembled WGS sequence"/>
</dbReference>
<name>A0ABV6YPA3_UNCEI</name>
<evidence type="ECO:0000256" key="4">
    <source>
        <dbReference type="ARBA" id="ARBA00022475"/>
    </source>
</evidence>
<evidence type="ECO:0000256" key="9">
    <source>
        <dbReference type="ARBA" id="ARBA00023303"/>
    </source>
</evidence>
<keyword evidence="6 10" id="KW-1133">Transmembrane helix</keyword>
<dbReference type="Pfam" id="PF01741">
    <property type="entry name" value="MscL"/>
    <property type="match status" value="1"/>
</dbReference>
<evidence type="ECO:0000256" key="6">
    <source>
        <dbReference type="ARBA" id="ARBA00022989"/>
    </source>
</evidence>
<evidence type="ECO:0000256" key="10">
    <source>
        <dbReference type="HAMAP-Rule" id="MF_00115"/>
    </source>
</evidence>
<evidence type="ECO:0000313" key="12">
    <source>
        <dbReference type="Proteomes" id="UP001594288"/>
    </source>
</evidence>
<feature type="transmembrane region" description="Helical" evidence="10">
    <location>
        <begin position="84"/>
        <end position="105"/>
    </location>
</feature>
<organism evidence="11 12">
    <name type="scientific">Eiseniibacteriota bacterium</name>
    <dbReference type="NCBI Taxonomy" id="2212470"/>
    <lineage>
        <taxon>Bacteria</taxon>
        <taxon>Candidatus Eiseniibacteriota</taxon>
    </lineage>
</organism>
<dbReference type="Gene3D" id="1.10.1200.120">
    <property type="entry name" value="Large-conductance mechanosensitive channel, MscL, domain 1"/>
    <property type="match status" value="1"/>
</dbReference>
<dbReference type="PRINTS" id="PR01264">
    <property type="entry name" value="MECHCHANNEL"/>
</dbReference>
<reference evidence="11 12" key="1">
    <citation type="submission" date="2024-09" db="EMBL/GenBank/DDBJ databases">
        <authorList>
            <person name="D'Angelo T."/>
        </authorList>
    </citation>
    <scope>NUCLEOTIDE SEQUENCE [LARGE SCALE GENOMIC DNA]</scope>
    <source>
        <strain evidence="11">SAG AM-311-F02</strain>
    </source>
</reference>
<feature type="transmembrane region" description="Helical" evidence="10">
    <location>
        <begin position="12"/>
        <end position="31"/>
    </location>
</feature>
<dbReference type="EMBL" id="JBHPEI010000041">
    <property type="protein sequence ID" value="MFC1799901.1"/>
    <property type="molecule type" value="Genomic_DNA"/>
</dbReference>
<evidence type="ECO:0000256" key="5">
    <source>
        <dbReference type="ARBA" id="ARBA00022692"/>
    </source>
</evidence>
<evidence type="ECO:0000256" key="3">
    <source>
        <dbReference type="ARBA" id="ARBA00022448"/>
    </source>
</evidence>
<keyword evidence="5 10" id="KW-0812">Transmembrane</keyword>
<dbReference type="InterPro" id="IPR001185">
    <property type="entry name" value="MS_channel"/>
</dbReference>
<keyword evidence="3 10" id="KW-0813">Transport</keyword>
<evidence type="ECO:0000256" key="7">
    <source>
        <dbReference type="ARBA" id="ARBA00023065"/>
    </source>
</evidence>
<evidence type="ECO:0000256" key="2">
    <source>
        <dbReference type="ARBA" id="ARBA00007254"/>
    </source>
</evidence>
<keyword evidence="12" id="KW-1185">Reference proteome</keyword>
<comment type="caution">
    <text evidence="11">The sequence shown here is derived from an EMBL/GenBank/DDBJ whole genome shotgun (WGS) entry which is preliminary data.</text>
</comment>
<dbReference type="NCBIfam" id="TIGR00220">
    <property type="entry name" value="mscL"/>
    <property type="match status" value="1"/>
</dbReference>
<keyword evidence="9 10" id="KW-0407">Ion channel</keyword>
<dbReference type="SUPFAM" id="SSF81330">
    <property type="entry name" value="Gated mechanosensitive channel"/>
    <property type="match status" value="1"/>
</dbReference>
<dbReference type="InterPro" id="IPR036019">
    <property type="entry name" value="MscL_channel"/>
</dbReference>
<sequence length="149" mass="15874">MMKEFKDFAMRGNVVDMAVGIIIGAAFGTIVKSLVSDIIMPPIGMALGGVDFANIFSVIKQGAMAGPYESLAAAQEAGAVTINWGVFINTIISFVIVAFCVFLIIRAINNMKREEEAPAEPTTKDCGFCFSAIPIKATRCPNCTSELKA</sequence>
<dbReference type="HAMAP" id="MF_00115">
    <property type="entry name" value="MscL"/>
    <property type="match status" value="1"/>
</dbReference>
<protein>
    <recommendedName>
        <fullName evidence="10">Large-conductance mechanosensitive channel</fullName>
    </recommendedName>
</protein>
<comment type="function">
    <text evidence="10">Channel that opens in response to stretch forces in the membrane lipid bilayer. May participate in the regulation of osmotic pressure changes within the cell.</text>
</comment>
<dbReference type="InterPro" id="IPR037673">
    <property type="entry name" value="MSC/AndL"/>
</dbReference>
<gene>
    <name evidence="10 11" type="primary">mscL</name>
    <name evidence="11" type="ORF">ACFL2Z_03215</name>
</gene>
<dbReference type="PANTHER" id="PTHR30266:SF2">
    <property type="entry name" value="LARGE-CONDUCTANCE MECHANOSENSITIVE CHANNEL"/>
    <property type="match status" value="1"/>
</dbReference>
<evidence type="ECO:0000256" key="8">
    <source>
        <dbReference type="ARBA" id="ARBA00023136"/>
    </source>
</evidence>
<dbReference type="NCBIfam" id="NF001843">
    <property type="entry name" value="PRK00567.1-4"/>
    <property type="match status" value="1"/>
</dbReference>
<accession>A0ABV6YPA3</accession>
<comment type="subunit">
    <text evidence="10">Homopentamer.</text>
</comment>
<dbReference type="PANTHER" id="PTHR30266">
    <property type="entry name" value="MECHANOSENSITIVE CHANNEL MSCL"/>
    <property type="match status" value="1"/>
</dbReference>
<dbReference type="PROSITE" id="PS01327">
    <property type="entry name" value="MSCL"/>
    <property type="match status" value="1"/>
</dbReference>
<dbReference type="InterPro" id="IPR019823">
    <property type="entry name" value="Mechanosensitive_channel_CS"/>
</dbReference>
<evidence type="ECO:0000256" key="1">
    <source>
        <dbReference type="ARBA" id="ARBA00004651"/>
    </source>
</evidence>
<keyword evidence="4 10" id="KW-1003">Cell membrane</keyword>